<organism evidence="4 5">
    <name type="scientific">Calocera cornea HHB12733</name>
    <dbReference type="NCBI Taxonomy" id="1353952"/>
    <lineage>
        <taxon>Eukaryota</taxon>
        <taxon>Fungi</taxon>
        <taxon>Dikarya</taxon>
        <taxon>Basidiomycota</taxon>
        <taxon>Agaricomycotina</taxon>
        <taxon>Dacrymycetes</taxon>
        <taxon>Dacrymycetales</taxon>
        <taxon>Dacrymycetaceae</taxon>
        <taxon>Calocera</taxon>
    </lineage>
</organism>
<gene>
    <name evidence="4" type="ORF">CALCODRAFT_86667</name>
</gene>
<evidence type="ECO:0000256" key="2">
    <source>
        <dbReference type="PROSITE-ProRule" id="PRU00047"/>
    </source>
</evidence>
<dbReference type="Gene3D" id="4.10.60.10">
    <property type="entry name" value="Zinc finger, CCHC-type"/>
    <property type="match status" value="1"/>
</dbReference>
<keyword evidence="5" id="KW-1185">Reference proteome</keyword>
<dbReference type="PROSITE" id="PS50158">
    <property type="entry name" value="ZF_CCHC"/>
    <property type="match status" value="1"/>
</dbReference>
<accession>A0A165IQ21</accession>
<keyword evidence="2" id="KW-0479">Metal-binding</keyword>
<dbReference type="InterPro" id="IPR001878">
    <property type="entry name" value="Znf_CCHC"/>
</dbReference>
<dbReference type="OrthoDB" id="3341596at2759"/>
<dbReference type="SUPFAM" id="SSF57756">
    <property type="entry name" value="Retrovirus zinc finger-like domains"/>
    <property type="match status" value="1"/>
</dbReference>
<feature type="domain" description="CCHC-type" evidence="3">
    <location>
        <begin position="73"/>
        <end position="87"/>
    </location>
</feature>
<dbReference type="Pfam" id="PF00098">
    <property type="entry name" value="zf-CCHC"/>
    <property type="match status" value="2"/>
</dbReference>
<proteinExistence type="predicted"/>
<evidence type="ECO:0000256" key="1">
    <source>
        <dbReference type="ARBA" id="ARBA00022664"/>
    </source>
</evidence>
<evidence type="ECO:0000313" key="4">
    <source>
        <dbReference type="EMBL" id="KZT60854.1"/>
    </source>
</evidence>
<dbReference type="STRING" id="1353952.A0A165IQ21"/>
<protein>
    <recommendedName>
        <fullName evidence="3">CCHC-type domain-containing protein</fullName>
    </recommendedName>
</protein>
<reference evidence="4 5" key="1">
    <citation type="journal article" date="2016" name="Mol. Biol. Evol.">
        <title>Comparative Genomics of Early-Diverging Mushroom-Forming Fungi Provides Insights into the Origins of Lignocellulose Decay Capabilities.</title>
        <authorList>
            <person name="Nagy L.G."/>
            <person name="Riley R."/>
            <person name="Tritt A."/>
            <person name="Adam C."/>
            <person name="Daum C."/>
            <person name="Floudas D."/>
            <person name="Sun H."/>
            <person name="Yadav J.S."/>
            <person name="Pangilinan J."/>
            <person name="Larsson K.H."/>
            <person name="Matsuura K."/>
            <person name="Barry K."/>
            <person name="Labutti K."/>
            <person name="Kuo R."/>
            <person name="Ohm R.A."/>
            <person name="Bhattacharya S.S."/>
            <person name="Shirouzu T."/>
            <person name="Yoshinaga Y."/>
            <person name="Martin F.M."/>
            <person name="Grigoriev I.V."/>
            <person name="Hibbett D.S."/>
        </authorList>
    </citation>
    <scope>NUCLEOTIDE SEQUENCE [LARGE SCALE GENOMIC DNA]</scope>
    <source>
        <strain evidence="4 5">HHB12733</strain>
    </source>
</reference>
<evidence type="ECO:0000313" key="5">
    <source>
        <dbReference type="Proteomes" id="UP000076842"/>
    </source>
</evidence>
<dbReference type="InParanoid" id="A0A165IQ21"/>
<dbReference type="GO" id="GO:0008270">
    <property type="term" value="F:zinc ion binding"/>
    <property type="evidence" value="ECO:0007669"/>
    <property type="project" value="UniProtKB-KW"/>
</dbReference>
<keyword evidence="2" id="KW-0862">Zinc</keyword>
<dbReference type="GO" id="GO:0003676">
    <property type="term" value="F:nucleic acid binding"/>
    <property type="evidence" value="ECO:0007669"/>
    <property type="project" value="InterPro"/>
</dbReference>
<keyword evidence="1" id="KW-0507">mRNA processing</keyword>
<dbReference type="EMBL" id="KV423928">
    <property type="protein sequence ID" value="KZT60854.1"/>
    <property type="molecule type" value="Genomic_DNA"/>
</dbReference>
<keyword evidence="2" id="KW-0863">Zinc-finger</keyword>
<sequence length="131" mass="13323">MLLLGVELWPHCELSSCLSPAYISLIVLQGHVARLCPTSNSSFSMQFRGGPGGLGGPGGPGLGRGAGGGAPIKCYRCGQLNHFARDCMAAPGTTPALDAPLAVGSAAGVRPPKTCYRCQQEGHVSTGSSEI</sequence>
<dbReference type="AlphaFoldDB" id="A0A165IQ21"/>
<dbReference type="InterPro" id="IPR036875">
    <property type="entry name" value="Znf_CCHC_sf"/>
</dbReference>
<dbReference type="GO" id="GO:0006397">
    <property type="term" value="P:mRNA processing"/>
    <property type="evidence" value="ECO:0007669"/>
    <property type="project" value="UniProtKB-KW"/>
</dbReference>
<evidence type="ECO:0000259" key="3">
    <source>
        <dbReference type="PROSITE" id="PS50158"/>
    </source>
</evidence>
<dbReference type="Proteomes" id="UP000076842">
    <property type="component" value="Unassembled WGS sequence"/>
</dbReference>
<dbReference type="SMART" id="SM00343">
    <property type="entry name" value="ZnF_C2HC"/>
    <property type="match status" value="2"/>
</dbReference>
<name>A0A165IQ21_9BASI</name>